<dbReference type="AlphaFoldDB" id="A0A212KHL3"/>
<proteinExistence type="predicted"/>
<protein>
    <recommendedName>
        <fullName evidence="2">DUF3787 domain-containing protein</fullName>
    </recommendedName>
</protein>
<accession>A0A212KHL3</accession>
<evidence type="ECO:0000313" key="1">
    <source>
        <dbReference type="EMBL" id="SBW11193.1"/>
    </source>
</evidence>
<reference evidence="1" key="1">
    <citation type="submission" date="2016-04" db="EMBL/GenBank/DDBJ databases">
        <authorList>
            <person name="Evans L.H."/>
            <person name="Alamgir A."/>
            <person name="Owens N."/>
            <person name="Weber N.D."/>
            <person name="Virtaneva K."/>
            <person name="Barbian K."/>
            <person name="Babar A."/>
            <person name="Rosenke K."/>
        </authorList>
    </citation>
    <scope>NUCLEOTIDE SEQUENCE</scope>
    <source>
        <strain evidence="1">86</strain>
    </source>
</reference>
<dbReference type="InterPro" id="IPR024209">
    <property type="entry name" value="CDIF630_02480-like"/>
</dbReference>
<dbReference type="EMBL" id="FLUN01000001">
    <property type="protein sequence ID" value="SBW11193.1"/>
    <property type="molecule type" value="Genomic_DNA"/>
</dbReference>
<sequence length="52" mass="5929">MPKKDRCPHTVVEDHITAPLADAKRTKRVSQVTIPAKARIEDAKEYVDKNEK</sequence>
<dbReference type="Pfam" id="PF12655">
    <property type="entry name" value="CDIF630_02480-like"/>
    <property type="match status" value="1"/>
</dbReference>
<name>A0A212KHL3_9FIRM</name>
<evidence type="ECO:0008006" key="2">
    <source>
        <dbReference type="Google" id="ProtNLM"/>
    </source>
</evidence>
<organism evidence="1">
    <name type="scientific">uncultured Eubacteriales bacterium</name>
    <dbReference type="NCBI Taxonomy" id="172733"/>
    <lineage>
        <taxon>Bacteria</taxon>
        <taxon>Bacillati</taxon>
        <taxon>Bacillota</taxon>
        <taxon>Clostridia</taxon>
        <taxon>Eubacteriales</taxon>
        <taxon>environmental samples</taxon>
    </lineage>
</organism>
<gene>
    <name evidence="1" type="ORF">KL86CLO1_13185</name>
</gene>